<name>A0A1B4XWM4_9CAUD</name>
<reference evidence="1 2" key="1">
    <citation type="submission" date="2016-07" db="EMBL/GenBank/DDBJ databases">
        <title>Characterization of three bacteriophages infecting bacteria isolated from shrimp culture pond water.</title>
        <authorList>
            <person name="Khoa H.V."/>
        </authorList>
    </citation>
    <scope>NUCLEOTIDE SEQUENCE [LARGE SCALE GENOMIC DNA]</scope>
</reference>
<protein>
    <submittedName>
        <fullName evidence="1">Uncharacterized protein</fullName>
    </submittedName>
</protein>
<sequence>MKIFYTQIPRAKADSMNKLVNIIKKKSAKKVSKRVFQTCSYSIPYQFRKDLKFDGLVLEFHILFDDEKIPESGIPLEIGERYDEKAFDISILKALITKDVYFCYTKQVDRTIKTFRDTYRPDSQHLYTFLLNEFASWSSHSSMTVGYDEQDVLERYLESEKKRIIKSIENTNKRISELQTFVGGSKKFLEELDKLK</sequence>
<proteinExistence type="predicted"/>
<keyword evidence="2" id="KW-1185">Reference proteome</keyword>
<organism evidence="1 2">
    <name type="scientific">Tenacibaculum phage pT24</name>
    <dbReference type="NCBI Taxonomy" id="1880590"/>
    <lineage>
        <taxon>Viruses</taxon>
        <taxon>Duplodnaviria</taxon>
        <taxon>Heunggongvirae</taxon>
        <taxon>Uroviricota</taxon>
        <taxon>Caudoviricetes</taxon>
        <taxon>Kungbxnavirus</taxon>
        <taxon>Kungbxnavirus pT24</taxon>
    </lineage>
</organism>
<accession>A0A1B4XWM4</accession>
<evidence type="ECO:0000313" key="1">
    <source>
        <dbReference type="EMBL" id="BAV39197.1"/>
    </source>
</evidence>
<evidence type="ECO:0000313" key="2">
    <source>
        <dbReference type="Proteomes" id="UP000224877"/>
    </source>
</evidence>
<gene>
    <name evidence="1" type="ORF">BPT24_074</name>
</gene>
<dbReference type="EMBL" id="LC168164">
    <property type="protein sequence ID" value="BAV39197.1"/>
    <property type="molecule type" value="Genomic_DNA"/>
</dbReference>
<dbReference type="Proteomes" id="UP000224877">
    <property type="component" value="Segment"/>
</dbReference>